<accession>A0A7E5A1R5</accession>
<feature type="domain" description="Aldehyde dehydrogenase" evidence="6">
    <location>
        <begin position="42"/>
        <end position="503"/>
    </location>
</feature>
<dbReference type="GO" id="GO:0009450">
    <property type="term" value="P:gamma-aminobutyric acid catabolic process"/>
    <property type="evidence" value="ECO:0007669"/>
    <property type="project" value="TreeGrafter"/>
</dbReference>
<dbReference type="Proteomes" id="UP000492821">
    <property type="component" value="Unassembled WGS sequence"/>
</dbReference>
<keyword evidence="3 5" id="KW-0560">Oxidoreductase</keyword>
<dbReference type="WBParaSite" id="Pan_g9464.t1">
    <property type="protein sequence ID" value="Pan_g9464.t1"/>
    <property type="gene ID" value="Pan_g9464"/>
</dbReference>
<dbReference type="InterPro" id="IPR050740">
    <property type="entry name" value="Aldehyde_DH_Superfamily"/>
</dbReference>
<dbReference type="Pfam" id="PF00171">
    <property type="entry name" value="Aldedh"/>
    <property type="match status" value="1"/>
</dbReference>
<evidence type="ECO:0000256" key="2">
    <source>
        <dbReference type="ARBA" id="ARBA00009986"/>
    </source>
</evidence>
<dbReference type="InterPro" id="IPR016162">
    <property type="entry name" value="Ald_DH_N"/>
</dbReference>
<reference evidence="7" key="1">
    <citation type="journal article" date="2013" name="Genetics">
        <title>The draft genome and transcriptome of Panagrellus redivivus are shaped by the harsh demands of a free-living lifestyle.</title>
        <authorList>
            <person name="Srinivasan J."/>
            <person name="Dillman A.R."/>
            <person name="Macchietto M.G."/>
            <person name="Heikkinen L."/>
            <person name="Lakso M."/>
            <person name="Fracchia K.M."/>
            <person name="Antoshechkin I."/>
            <person name="Mortazavi A."/>
            <person name="Wong G."/>
            <person name="Sternberg P.W."/>
        </authorList>
    </citation>
    <scope>NUCLEOTIDE SEQUENCE [LARGE SCALE GENOMIC DNA]</scope>
    <source>
        <strain evidence="7">MT8872</strain>
    </source>
</reference>
<dbReference type="Gene3D" id="3.40.605.10">
    <property type="entry name" value="Aldehyde Dehydrogenase, Chain A, domain 1"/>
    <property type="match status" value="1"/>
</dbReference>
<dbReference type="Gene3D" id="3.40.309.10">
    <property type="entry name" value="Aldehyde Dehydrogenase, Chain A, domain 2"/>
    <property type="match status" value="1"/>
</dbReference>
<evidence type="ECO:0000256" key="3">
    <source>
        <dbReference type="ARBA" id="ARBA00023002"/>
    </source>
</evidence>
<dbReference type="GO" id="GO:0004777">
    <property type="term" value="F:succinate-semialdehyde dehydrogenase (NAD+) activity"/>
    <property type="evidence" value="ECO:0007669"/>
    <property type="project" value="TreeGrafter"/>
</dbReference>
<dbReference type="InterPro" id="IPR016161">
    <property type="entry name" value="Ald_DH/histidinol_DH"/>
</dbReference>
<evidence type="ECO:0000313" key="7">
    <source>
        <dbReference type="Proteomes" id="UP000492821"/>
    </source>
</evidence>
<dbReference type="FunFam" id="3.40.309.10:FF:000004">
    <property type="entry name" value="Succinate-semialdehyde dehydrogenase I"/>
    <property type="match status" value="1"/>
</dbReference>
<comment type="pathway">
    <text evidence="1">Amino-acid degradation; 4-aminobutanoate degradation.</text>
</comment>
<dbReference type="FunFam" id="3.40.605.10:FF:000005">
    <property type="entry name" value="Succinate-semialdehyde dehydrogenase I"/>
    <property type="match status" value="1"/>
</dbReference>
<dbReference type="PANTHER" id="PTHR43353:SF5">
    <property type="entry name" value="SUCCINATE-SEMIALDEHYDE DEHYDROGENASE, MITOCHONDRIAL"/>
    <property type="match status" value="1"/>
</dbReference>
<comment type="similarity">
    <text evidence="2 5">Belongs to the aldehyde dehydrogenase family.</text>
</comment>
<evidence type="ECO:0000256" key="5">
    <source>
        <dbReference type="RuleBase" id="RU003345"/>
    </source>
</evidence>
<dbReference type="InterPro" id="IPR015590">
    <property type="entry name" value="Aldehyde_DH_dom"/>
</dbReference>
<reference evidence="8" key="2">
    <citation type="submission" date="2020-10" db="UniProtKB">
        <authorList>
            <consortium name="WormBaseParasite"/>
        </authorList>
    </citation>
    <scope>IDENTIFICATION</scope>
</reference>
<proteinExistence type="inferred from homology"/>
<dbReference type="InterPro" id="IPR016163">
    <property type="entry name" value="Ald_DH_C"/>
</dbReference>
<name>A0A7E5A1R5_PANRE</name>
<protein>
    <submittedName>
        <fullName evidence="8">Aldedh domain-containing protein</fullName>
    </submittedName>
</protein>
<keyword evidence="7" id="KW-1185">Reference proteome</keyword>
<organism evidence="7 8">
    <name type="scientific">Panagrellus redivivus</name>
    <name type="common">Microworm</name>
    <dbReference type="NCBI Taxonomy" id="6233"/>
    <lineage>
        <taxon>Eukaryota</taxon>
        <taxon>Metazoa</taxon>
        <taxon>Ecdysozoa</taxon>
        <taxon>Nematoda</taxon>
        <taxon>Chromadorea</taxon>
        <taxon>Rhabditida</taxon>
        <taxon>Tylenchina</taxon>
        <taxon>Panagrolaimomorpha</taxon>
        <taxon>Panagrolaimoidea</taxon>
        <taxon>Panagrolaimidae</taxon>
        <taxon>Panagrellus</taxon>
    </lineage>
</organism>
<evidence type="ECO:0000256" key="1">
    <source>
        <dbReference type="ARBA" id="ARBA00005176"/>
    </source>
</evidence>
<dbReference type="PROSITE" id="PS00687">
    <property type="entry name" value="ALDEHYDE_DEHYDR_GLU"/>
    <property type="match status" value="1"/>
</dbReference>
<evidence type="ECO:0000256" key="4">
    <source>
        <dbReference type="PROSITE-ProRule" id="PRU10007"/>
    </source>
</evidence>
<sequence>MVAMKPNLLQAKLWSITASSCREFHVKDYLPQGARAFINGKWLKSISKQTFGVTNPYTNEVIADVANCDGTDAQIAVQAAREAFYKWSLETTAKERSNVLRRWYDIIVQRESQLAELLTLEQGKPLAEAKGEIQYAASFLDYYSGEARRIHGQVVQPPVLGRQHFHTREPIGVVAVITPWNFPTAMIARKAGAALAAGCSLVIKPAEDTPLSALALAETSQEAGIPNGVFNVLPADRLRTAEISRYLCESPEVDCISFTGSTAVGKLLLVQSASTVKRVCLELGGNAPFIVFESADLDVAVAGAIASKFRCSGQTCVSANRFFVQESIHDQFVEKLAAAMSKLVCGNGLEPKTTQGPLINEKAIKKVHHLVDEALAKGATLIAGGKVFGDKHIYEPTLLTGVTTDMQIAHEEIFGPVVAVQKFTDEEDAVTRANHSRHGLAGYFFSTNLSQVFRVGRRIQTGMLGINEGAISCAEAAFGGVKESGMGREGAEQGIDEFTQWKYTCLRTQ</sequence>
<dbReference type="AlphaFoldDB" id="A0A7E5A1R5"/>
<dbReference type="InterPro" id="IPR029510">
    <property type="entry name" value="Ald_DH_CS_GLU"/>
</dbReference>
<dbReference type="PANTHER" id="PTHR43353">
    <property type="entry name" value="SUCCINATE-SEMIALDEHYDE DEHYDROGENASE, MITOCHONDRIAL"/>
    <property type="match status" value="1"/>
</dbReference>
<evidence type="ECO:0000259" key="6">
    <source>
        <dbReference type="Pfam" id="PF00171"/>
    </source>
</evidence>
<feature type="active site" evidence="4">
    <location>
        <position position="282"/>
    </location>
</feature>
<dbReference type="GO" id="GO:0005739">
    <property type="term" value="C:mitochondrion"/>
    <property type="evidence" value="ECO:0007669"/>
    <property type="project" value="TreeGrafter"/>
</dbReference>
<dbReference type="SUPFAM" id="SSF53720">
    <property type="entry name" value="ALDH-like"/>
    <property type="match status" value="1"/>
</dbReference>
<evidence type="ECO:0000313" key="8">
    <source>
        <dbReference type="WBParaSite" id="Pan_g9464.t1"/>
    </source>
</evidence>
<dbReference type="CDD" id="cd07103">
    <property type="entry name" value="ALDH_F5_SSADH_GabD"/>
    <property type="match status" value="1"/>
</dbReference>